<organism evidence="3 4">
    <name type="scientific">Nannochloropsis salina CCMP1776</name>
    <dbReference type="NCBI Taxonomy" id="1027361"/>
    <lineage>
        <taxon>Eukaryota</taxon>
        <taxon>Sar</taxon>
        <taxon>Stramenopiles</taxon>
        <taxon>Ochrophyta</taxon>
        <taxon>Eustigmatophyceae</taxon>
        <taxon>Eustigmatales</taxon>
        <taxon>Monodopsidaceae</taxon>
        <taxon>Microchloropsis</taxon>
        <taxon>Microchloropsis salina</taxon>
    </lineage>
</organism>
<dbReference type="AlphaFoldDB" id="A0A4D9D5F7"/>
<evidence type="ECO:0000313" key="3">
    <source>
        <dbReference type="EMBL" id="TFJ86606.1"/>
    </source>
</evidence>
<evidence type="ECO:0000256" key="1">
    <source>
        <dbReference type="PROSITE-ProRule" id="PRU00339"/>
    </source>
</evidence>
<dbReference type="Proteomes" id="UP000355283">
    <property type="component" value="Unassembled WGS sequence"/>
</dbReference>
<feature type="compositionally biased region" description="Polar residues" evidence="2">
    <location>
        <begin position="418"/>
        <end position="433"/>
    </location>
</feature>
<dbReference type="Gene3D" id="1.25.40.10">
    <property type="entry name" value="Tetratricopeptide repeat domain"/>
    <property type="match status" value="1"/>
</dbReference>
<feature type="region of interest" description="Disordered" evidence="2">
    <location>
        <begin position="398"/>
        <end position="433"/>
    </location>
</feature>
<keyword evidence="1" id="KW-0802">TPR repeat</keyword>
<dbReference type="PROSITE" id="PS50005">
    <property type="entry name" value="TPR"/>
    <property type="match status" value="1"/>
</dbReference>
<dbReference type="InterPro" id="IPR019734">
    <property type="entry name" value="TPR_rpt"/>
</dbReference>
<dbReference type="SUPFAM" id="SSF48452">
    <property type="entry name" value="TPR-like"/>
    <property type="match status" value="1"/>
</dbReference>
<proteinExistence type="predicted"/>
<dbReference type="InterPro" id="IPR052004">
    <property type="entry name" value="Dynein_assembly_factor_4"/>
</dbReference>
<reference evidence="3 4" key="1">
    <citation type="submission" date="2019-01" db="EMBL/GenBank/DDBJ databases">
        <title>Nuclear Genome Assembly of the Microalgal Biofuel strain Nannochloropsis salina CCMP1776.</title>
        <authorList>
            <person name="Hovde B."/>
        </authorList>
    </citation>
    <scope>NUCLEOTIDE SEQUENCE [LARGE SCALE GENOMIC DNA]</scope>
    <source>
        <strain evidence="3 4">CCMP1776</strain>
    </source>
</reference>
<evidence type="ECO:0000256" key="2">
    <source>
        <dbReference type="SAM" id="MobiDB-lite"/>
    </source>
</evidence>
<dbReference type="GO" id="GO:0003341">
    <property type="term" value="P:cilium movement"/>
    <property type="evidence" value="ECO:0007669"/>
    <property type="project" value="TreeGrafter"/>
</dbReference>
<feature type="region of interest" description="Disordered" evidence="2">
    <location>
        <begin position="488"/>
        <end position="526"/>
    </location>
</feature>
<evidence type="ECO:0000313" key="4">
    <source>
        <dbReference type="Proteomes" id="UP000355283"/>
    </source>
</evidence>
<feature type="region of interest" description="Disordered" evidence="2">
    <location>
        <begin position="840"/>
        <end position="861"/>
    </location>
</feature>
<gene>
    <name evidence="3" type="ORF">NSK_002263</name>
</gene>
<comment type="caution">
    <text evidence="3">The sequence shown here is derived from an EMBL/GenBank/DDBJ whole genome shotgun (WGS) entry which is preliminary data.</text>
</comment>
<keyword evidence="4" id="KW-1185">Reference proteome</keyword>
<name>A0A4D9D5F7_9STRA</name>
<dbReference type="EMBL" id="SDOX01000008">
    <property type="protein sequence ID" value="TFJ86606.1"/>
    <property type="molecule type" value="Genomic_DNA"/>
</dbReference>
<dbReference type="PANTHER" id="PTHR46492:SF1">
    <property type="entry name" value="DYNEIN AXONEMAL ASSEMBLY FACTOR 4"/>
    <property type="match status" value="1"/>
</dbReference>
<feature type="repeat" description="TPR" evidence="1">
    <location>
        <begin position="14"/>
        <end position="47"/>
    </location>
</feature>
<dbReference type="GO" id="GO:0036159">
    <property type="term" value="P:inner dynein arm assembly"/>
    <property type="evidence" value="ECO:0007669"/>
    <property type="project" value="TreeGrafter"/>
</dbReference>
<sequence>MEARSRKLARKNAAFEVKAEGNERFRNGRLRSALECYEEAVRMDPSEPVYYAHRSTCLFELGKYAASCEDSKQASLLYRDKQQIGMISRSEANAAIARLLRQSARAFLCVNTPHSLQAAKALLARTIELHPDPDAELLSMQAGACQAVAEADSATAGEGSGPGYMVQSSSKHGRGCHLGIGGGSCDYLPRYRSPVVNGPTPYSCIGWELGLSGLAGRVPSPADTESPFSAHGGTFGEDEDDGGIDLLARPEGERDLALLFGGLGDARQPLATFRDIYQQVKGSKGQLTYKTMSLSMILNDVKAECLTRAVIMFKALAELGIILQEAAREQGIEWGMEGVDEGVAGTGSLDPLALLESSDAVAEAVYRCYHLYLGAFLMPNEADWLQRTLNDMSKSNSLTQASRLPGSDHDARVGSSPPLASTPSAGPSLLDASQSSTPFQFSSNLGFSWLRIKAKKDREAVKNVVDHWRVLCKTMGADVMARIYQSSMQRPTEEEDEGGLQTASHDQGGGTGGGARADAMEESNLSLEQQWRAQVREAMLEQIEAMDDEEINQMREAEGATPEEKRAFLRDHWAEDVDPRTLDLMRHLPAAHREIDFFHTTMLLPVPTPEAARGMGLMDKSQGRNLHNTWRPNVTLVSADIPMEAMLPGKLDKAAVASSSLTELHFCPFKALKLLLIQPGDENHLARQEAFRSAALFFSEVALGLAGFLEAGTLKMQMFLGDVHDLGSTRAPNSLDRVLISNVPDYTTLLPSMIKLIPLLKTSPGSALKHSVLKFNANFQDLPEYAHSMGLYVPDMACLPTYLGVNHEYGGIWAHLIEWSRAPPLLLEGPGEESLHLDMEKDESTPHRTSSPAPFTTPLPPTQHLPSGRDVQAWLSTVFLSIAMPLCRDCVLTHTEIRPLTLQAFFELCHYLVAHMDFPPHNLAWVIEHAMIGELTTAAVPPDKTPWLPQYTWRQQQLSRAVPTGAFSLEMRTLAGLWQPKLGFRLCAPVGHRLPRPEDVTQLRLTVPWRQQLPCEGRESAEALAVQAESCLKATGVPLAKVVGAVLVSPAFLATHAEAFDPSNHYVQMPPHGCSHTACTFSSSPSKTGHEPHPTPENQGLRPLLLAPAAQKSGDVHLFSCVRWDSRTSLVTLLMPKDDLRQLVARSFHLCLLRTDSWQPLTKPFPLSDDPALLRPHIHAHMQEMQELRESEIGEAVGETTESAMDVEVAEGGHIGAYGNPAETGRGMVSGNASLMATAEERSLHKYRTY</sequence>
<accession>A0A4D9D5F7</accession>
<protein>
    <submittedName>
        <fullName evidence="3">Uncharacterized protein</fullName>
    </submittedName>
</protein>
<dbReference type="PANTHER" id="PTHR46492">
    <property type="entry name" value="DYNEIN ASSEMBLY FACTOR 4, AXONEMAL"/>
    <property type="match status" value="1"/>
</dbReference>
<dbReference type="GO" id="GO:0036158">
    <property type="term" value="P:outer dynein arm assembly"/>
    <property type="evidence" value="ECO:0007669"/>
    <property type="project" value="TreeGrafter"/>
</dbReference>
<dbReference type="OrthoDB" id="71226at2759"/>
<dbReference type="InterPro" id="IPR011990">
    <property type="entry name" value="TPR-like_helical_dom_sf"/>
</dbReference>